<dbReference type="RefSeq" id="XP_007770726.1">
    <property type="nucleotide sequence ID" value="XM_007772536.1"/>
</dbReference>
<keyword evidence="2" id="KW-1185">Reference proteome</keyword>
<sequence>MVQTFALPILHLATCGRVTPQRFWRIAMYCGWSEGVHSPGMGEVDYGEVSNARDDTHKTIPWLKYRELRDLEELEMVKAIEEAIEDAIVHRGGYWMWMRADRFPLVDASTQCAPAFVTQSVSKKITTCLFSKDSPSSFSTSSHYIAHTPPCFLSPLHLASFVFSYSRL</sequence>
<dbReference type="KEGG" id="cput:CONPUDRAFT_166830"/>
<reference evidence="2" key="1">
    <citation type="journal article" date="2012" name="Science">
        <title>The Paleozoic origin of enzymatic lignin decomposition reconstructed from 31 fungal genomes.</title>
        <authorList>
            <person name="Floudas D."/>
            <person name="Binder M."/>
            <person name="Riley R."/>
            <person name="Barry K."/>
            <person name="Blanchette R.A."/>
            <person name="Henrissat B."/>
            <person name="Martinez A.T."/>
            <person name="Otillar R."/>
            <person name="Spatafora J.W."/>
            <person name="Yadav J.S."/>
            <person name="Aerts A."/>
            <person name="Benoit I."/>
            <person name="Boyd A."/>
            <person name="Carlson A."/>
            <person name="Copeland A."/>
            <person name="Coutinho P.M."/>
            <person name="de Vries R.P."/>
            <person name="Ferreira P."/>
            <person name="Findley K."/>
            <person name="Foster B."/>
            <person name="Gaskell J."/>
            <person name="Glotzer D."/>
            <person name="Gorecki P."/>
            <person name="Heitman J."/>
            <person name="Hesse C."/>
            <person name="Hori C."/>
            <person name="Igarashi K."/>
            <person name="Jurgens J.A."/>
            <person name="Kallen N."/>
            <person name="Kersten P."/>
            <person name="Kohler A."/>
            <person name="Kuees U."/>
            <person name="Kumar T.K.A."/>
            <person name="Kuo A."/>
            <person name="LaButti K."/>
            <person name="Larrondo L.F."/>
            <person name="Lindquist E."/>
            <person name="Ling A."/>
            <person name="Lombard V."/>
            <person name="Lucas S."/>
            <person name="Lundell T."/>
            <person name="Martin R."/>
            <person name="McLaughlin D.J."/>
            <person name="Morgenstern I."/>
            <person name="Morin E."/>
            <person name="Murat C."/>
            <person name="Nagy L.G."/>
            <person name="Nolan M."/>
            <person name="Ohm R.A."/>
            <person name="Patyshakuliyeva A."/>
            <person name="Rokas A."/>
            <person name="Ruiz-Duenas F.J."/>
            <person name="Sabat G."/>
            <person name="Salamov A."/>
            <person name="Samejima M."/>
            <person name="Schmutz J."/>
            <person name="Slot J.C."/>
            <person name="St John F."/>
            <person name="Stenlid J."/>
            <person name="Sun H."/>
            <person name="Sun S."/>
            <person name="Syed K."/>
            <person name="Tsang A."/>
            <person name="Wiebenga A."/>
            <person name="Young D."/>
            <person name="Pisabarro A."/>
            <person name="Eastwood D.C."/>
            <person name="Martin F."/>
            <person name="Cullen D."/>
            <person name="Grigoriev I.V."/>
            <person name="Hibbett D.S."/>
        </authorList>
    </citation>
    <scope>NUCLEOTIDE SEQUENCE [LARGE SCALE GENOMIC DNA]</scope>
    <source>
        <strain evidence="2">RWD-64-598 SS2</strain>
    </source>
</reference>
<comment type="caution">
    <text evidence="1">The sequence shown here is derived from an EMBL/GenBank/DDBJ whole genome shotgun (WGS) entry which is preliminary data.</text>
</comment>
<dbReference type="OrthoDB" id="3055280at2759"/>
<protein>
    <submittedName>
        <fullName evidence="1">Uncharacterized protein</fullName>
    </submittedName>
</protein>
<proteinExistence type="predicted"/>
<gene>
    <name evidence="1" type="ORF">CONPUDRAFT_166830</name>
</gene>
<dbReference type="AlphaFoldDB" id="A0A5M3MJ26"/>
<dbReference type="Proteomes" id="UP000053558">
    <property type="component" value="Unassembled WGS sequence"/>
</dbReference>
<evidence type="ECO:0000313" key="2">
    <source>
        <dbReference type="Proteomes" id="UP000053558"/>
    </source>
</evidence>
<dbReference type="EMBL" id="JH711581">
    <property type="protein sequence ID" value="EIW78987.1"/>
    <property type="molecule type" value="Genomic_DNA"/>
</dbReference>
<organism evidence="1 2">
    <name type="scientific">Coniophora puteana (strain RWD-64-598)</name>
    <name type="common">Brown rot fungus</name>
    <dbReference type="NCBI Taxonomy" id="741705"/>
    <lineage>
        <taxon>Eukaryota</taxon>
        <taxon>Fungi</taxon>
        <taxon>Dikarya</taxon>
        <taxon>Basidiomycota</taxon>
        <taxon>Agaricomycotina</taxon>
        <taxon>Agaricomycetes</taxon>
        <taxon>Agaricomycetidae</taxon>
        <taxon>Boletales</taxon>
        <taxon>Coniophorineae</taxon>
        <taxon>Coniophoraceae</taxon>
        <taxon>Coniophora</taxon>
    </lineage>
</organism>
<accession>A0A5M3MJ26</accession>
<name>A0A5M3MJ26_CONPW</name>
<dbReference type="GeneID" id="19205655"/>
<evidence type="ECO:0000313" key="1">
    <source>
        <dbReference type="EMBL" id="EIW78987.1"/>
    </source>
</evidence>